<dbReference type="GO" id="GO:0045454">
    <property type="term" value="P:cell redox homeostasis"/>
    <property type="evidence" value="ECO:0007669"/>
    <property type="project" value="TreeGrafter"/>
</dbReference>
<dbReference type="InterPro" id="IPR036249">
    <property type="entry name" value="Thioredoxin-like_sf"/>
</dbReference>
<dbReference type="Pfam" id="PF00085">
    <property type="entry name" value="Thioredoxin"/>
    <property type="match status" value="1"/>
</dbReference>
<evidence type="ECO:0000313" key="4">
    <source>
        <dbReference type="EMBL" id="CAD8937780.1"/>
    </source>
</evidence>
<comment type="similarity">
    <text evidence="1">Belongs to the thioredoxin family.</text>
</comment>
<name>A0A6U1R5P9_CYCTE</name>
<dbReference type="Gene3D" id="3.40.30.10">
    <property type="entry name" value="Glutaredoxin"/>
    <property type="match status" value="1"/>
</dbReference>
<accession>A0A6U1R5P9</accession>
<organism evidence="5">
    <name type="scientific">Cyclophora tenuis</name>
    <name type="common">Marine diatom</name>
    <dbReference type="NCBI Taxonomy" id="216820"/>
    <lineage>
        <taxon>Eukaryota</taxon>
        <taxon>Sar</taxon>
        <taxon>Stramenopiles</taxon>
        <taxon>Ochrophyta</taxon>
        <taxon>Bacillariophyta</taxon>
        <taxon>Fragilariophyceae</taxon>
        <taxon>Fragilariophycidae</taxon>
        <taxon>Cyclophorales</taxon>
        <taxon>Cyclophoraceae</taxon>
        <taxon>Cyclophora</taxon>
    </lineage>
</organism>
<dbReference type="CDD" id="cd02961">
    <property type="entry name" value="PDI_a_family"/>
    <property type="match status" value="1"/>
</dbReference>
<dbReference type="PROSITE" id="PS51352">
    <property type="entry name" value="THIOREDOXIN_2"/>
    <property type="match status" value="1"/>
</dbReference>
<feature type="domain" description="Thioredoxin" evidence="3">
    <location>
        <begin position="79"/>
        <end position="206"/>
    </location>
</feature>
<dbReference type="PANTHER" id="PTHR43601:SF32">
    <property type="entry name" value="THIOREDOXIN-LIKE 2-2, CHLOROPLASTIC"/>
    <property type="match status" value="1"/>
</dbReference>
<dbReference type="EMBL" id="HBFW01013925">
    <property type="protein sequence ID" value="CAD8937781.1"/>
    <property type="molecule type" value="Transcribed_RNA"/>
</dbReference>
<evidence type="ECO:0000313" key="5">
    <source>
        <dbReference type="EMBL" id="CAD8937781.1"/>
    </source>
</evidence>
<proteinExistence type="inferred from homology"/>
<dbReference type="PANTHER" id="PTHR43601">
    <property type="entry name" value="THIOREDOXIN, MITOCHONDRIAL"/>
    <property type="match status" value="1"/>
</dbReference>
<dbReference type="AlphaFoldDB" id="A0A6U1R5P9"/>
<sequence length="218" mass="24707">MRNQCTFGTGFILLVGGAMFLQPVHSFSMPCRTSLAQTSVRQRTSLEVVMHPVEKKGKAMEEEKSTEKAWTEVEGGFLPNIGHLKEKFGLTKKLLITEVTTLQQYKDVVAMADEELVVVKFYAPWCRACKAVAPYYRQLARQMTERGVKFVEVPVTQDNSVLCNGLGVKSVPFGHIYHREAGLVEERKLKKKDFPVFRDVLETYVNGECLLPDDDDDR</sequence>
<reference evidence="5" key="1">
    <citation type="submission" date="2021-01" db="EMBL/GenBank/DDBJ databases">
        <authorList>
            <person name="Corre E."/>
            <person name="Pelletier E."/>
            <person name="Niang G."/>
            <person name="Scheremetjew M."/>
            <person name="Finn R."/>
            <person name="Kale V."/>
            <person name="Holt S."/>
            <person name="Cochrane G."/>
            <person name="Meng A."/>
            <person name="Brown T."/>
            <person name="Cohen L."/>
        </authorList>
    </citation>
    <scope>NUCLEOTIDE SEQUENCE</scope>
    <source>
        <strain evidence="5">ECT3854</strain>
    </source>
</reference>
<feature type="signal peptide" evidence="2">
    <location>
        <begin position="1"/>
        <end position="26"/>
    </location>
</feature>
<feature type="chain" id="PRO_5035585301" description="Thioredoxin domain-containing protein" evidence="2">
    <location>
        <begin position="27"/>
        <end position="218"/>
    </location>
</feature>
<dbReference type="SUPFAM" id="SSF52833">
    <property type="entry name" value="Thioredoxin-like"/>
    <property type="match status" value="1"/>
</dbReference>
<evidence type="ECO:0000256" key="1">
    <source>
        <dbReference type="ARBA" id="ARBA00008987"/>
    </source>
</evidence>
<keyword evidence="2" id="KW-0732">Signal</keyword>
<evidence type="ECO:0000256" key="2">
    <source>
        <dbReference type="SAM" id="SignalP"/>
    </source>
</evidence>
<protein>
    <recommendedName>
        <fullName evidence="3">Thioredoxin domain-containing protein</fullName>
    </recommendedName>
</protein>
<dbReference type="EMBL" id="HBFW01013924">
    <property type="protein sequence ID" value="CAD8937780.1"/>
    <property type="molecule type" value="Transcribed_RNA"/>
</dbReference>
<dbReference type="InterPro" id="IPR013766">
    <property type="entry name" value="Thioredoxin_domain"/>
</dbReference>
<gene>
    <name evidence="4" type="ORF">CTEN0397_LOCUS8842</name>
    <name evidence="5" type="ORF">CTEN0397_LOCUS8843</name>
</gene>
<evidence type="ECO:0000259" key="3">
    <source>
        <dbReference type="PROSITE" id="PS51352"/>
    </source>
</evidence>